<evidence type="ECO:0000256" key="8">
    <source>
        <dbReference type="ARBA" id="ARBA00023239"/>
    </source>
</evidence>
<feature type="domain" description="3-dehydroquinate synthase C-terminal" evidence="12">
    <location>
        <begin position="163"/>
        <end position="306"/>
    </location>
</feature>
<dbReference type="GO" id="GO:0046872">
    <property type="term" value="F:metal ion binding"/>
    <property type="evidence" value="ECO:0007669"/>
    <property type="project" value="UniProtKB-KW"/>
</dbReference>
<evidence type="ECO:0000256" key="4">
    <source>
        <dbReference type="ARBA" id="ARBA00022723"/>
    </source>
</evidence>
<evidence type="ECO:0000256" key="2">
    <source>
        <dbReference type="ARBA" id="ARBA00001941"/>
    </source>
</evidence>
<dbReference type="EMBL" id="FQTY01000001">
    <property type="protein sequence ID" value="SHE36224.1"/>
    <property type="molecule type" value="Genomic_DNA"/>
</dbReference>
<organism evidence="13 14">
    <name type="scientific">Tissierella praeacuta DSM 18095</name>
    <dbReference type="NCBI Taxonomy" id="1123404"/>
    <lineage>
        <taxon>Bacteria</taxon>
        <taxon>Bacillati</taxon>
        <taxon>Bacillota</taxon>
        <taxon>Tissierellia</taxon>
        <taxon>Tissierellales</taxon>
        <taxon>Tissierellaceae</taxon>
        <taxon>Tissierella</taxon>
    </lineage>
</organism>
<dbReference type="PANTHER" id="PTHR43622:SF1">
    <property type="entry name" value="3-DEHYDROQUINATE SYNTHASE"/>
    <property type="match status" value="1"/>
</dbReference>
<dbReference type="InterPro" id="IPR050071">
    <property type="entry name" value="Dehydroquinate_synthase"/>
</dbReference>
<reference evidence="14" key="1">
    <citation type="submission" date="2016-11" db="EMBL/GenBank/DDBJ databases">
        <authorList>
            <person name="Varghese N."/>
            <person name="Submissions S."/>
        </authorList>
    </citation>
    <scope>NUCLEOTIDE SEQUENCE [LARGE SCALE GENOMIC DNA]</scope>
    <source>
        <strain evidence="14">DSM 18095</strain>
    </source>
</reference>
<evidence type="ECO:0000256" key="7">
    <source>
        <dbReference type="ARBA" id="ARBA00023027"/>
    </source>
</evidence>
<evidence type="ECO:0000259" key="12">
    <source>
        <dbReference type="Pfam" id="PF24621"/>
    </source>
</evidence>
<evidence type="ECO:0000259" key="11">
    <source>
        <dbReference type="Pfam" id="PF01761"/>
    </source>
</evidence>
<proteinExistence type="predicted"/>
<dbReference type="FunFam" id="3.40.50.1970:FF:000007">
    <property type="entry name" value="Pentafunctional AROM polypeptide"/>
    <property type="match status" value="1"/>
</dbReference>
<evidence type="ECO:0000313" key="14">
    <source>
        <dbReference type="Proteomes" id="UP000184114"/>
    </source>
</evidence>
<dbReference type="GO" id="GO:0005737">
    <property type="term" value="C:cytoplasm"/>
    <property type="evidence" value="ECO:0007669"/>
    <property type="project" value="InterPro"/>
</dbReference>
<sequence>MGFKMVDNIWKELNQYIINDDFIFVTDRNVYNLYKDEIDEVLNGRENIYIIPSGEINKNLEELSSIYKILIKKNIDRNGKIFCLGGGVVGDLAGFAAATYKRGIEYIQIPTTLLSQVDSSIGGKTGIDFEGHKNIIGSFHFPLTTLIDTSFIHTLPEKEITCGLGEIIKYGLIEDYNFFKNIEKNIKKIYNRDMRILPTIIEKSVDIKFTIVDKDKLDLGLRQKLNLGHTIGHSIESFFKYEKYNHGEAVILGMMYESNIAYQKKLIDKEYYNEIIGVLNTLVEQPIFNSFEIKILIEYMKNDKKNRDGKISFILPTGRGTVDLFYDVEEKLIEEAILNDYKI</sequence>
<keyword evidence="5" id="KW-0547">Nucleotide-binding</keyword>
<dbReference type="NCBIfam" id="TIGR01357">
    <property type="entry name" value="aroB"/>
    <property type="match status" value="1"/>
</dbReference>
<dbReference type="Pfam" id="PF24621">
    <property type="entry name" value="DHQS_C"/>
    <property type="match status" value="1"/>
</dbReference>
<keyword evidence="8" id="KW-0456">Lyase</keyword>
<dbReference type="GO" id="GO:0009423">
    <property type="term" value="P:chorismate biosynthetic process"/>
    <property type="evidence" value="ECO:0007669"/>
    <property type="project" value="UniProtKB-UniRule"/>
</dbReference>
<dbReference type="RefSeq" id="WP_072972767.1">
    <property type="nucleotide sequence ID" value="NZ_FQTY01000001.1"/>
</dbReference>
<evidence type="ECO:0000313" key="13">
    <source>
        <dbReference type="EMBL" id="SHE36224.1"/>
    </source>
</evidence>
<dbReference type="STRING" id="1123404.SAMN02745784_00518"/>
<dbReference type="PANTHER" id="PTHR43622">
    <property type="entry name" value="3-DEHYDROQUINATE SYNTHASE"/>
    <property type="match status" value="1"/>
</dbReference>
<gene>
    <name evidence="13" type="ORF">SAMN02745784_00518</name>
</gene>
<comment type="cofactor">
    <cofactor evidence="2">
        <name>Co(2+)</name>
        <dbReference type="ChEBI" id="CHEBI:48828"/>
    </cofactor>
</comment>
<keyword evidence="14" id="KW-1185">Reference proteome</keyword>
<dbReference type="InterPro" id="IPR016037">
    <property type="entry name" value="DHQ_synth_AroB"/>
</dbReference>
<dbReference type="GO" id="GO:0003856">
    <property type="term" value="F:3-dehydroquinate synthase activity"/>
    <property type="evidence" value="ECO:0007669"/>
    <property type="project" value="UniProtKB-UniRule"/>
</dbReference>
<keyword evidence="7" id="KW-0520">NAD</keyword>
<evidence type="ECO:0000256" key="6">
    <source>
        <dbReference type="ARBA" id="ARBA00022833"/>
    </source>
</evidence>
<dbReference type="EC" id="4.2.3.4" evidence="10"/>
<feature type="domain" description="3-dehydroquinate synthase N-terminal" evidence="11">
    <location>
        <begin position="49"/>
        <end position="160"/>
    </location>
</feature>
<accession>A0A1M4SVJ8</accession>
<protein>
    <recommendedName>
        <fullName evidence="10">3-dehydroquinate synthase</fullName>
        <ecNumber evidence="10">4.2.3.4</ecNumber>
    </recommendedName>
</protein>
<dbReference type="GO" id="GO:0000166">
    <property type="term" value="F:nucleotide binding"/>
    <property type="evidence" value="ECO:0007669"/>
    <property type="project" value="UniProtKB-KW"/>
</dbReference>
<evidence type="ECO:0000256" key="3">
    <source>
        <dbReference type="ARBA" id="ARBA00001947"/>
    </source>
</evidence>
<dbReference type="Gene3D" id="1.20.1090.10">
    <property type="entry name" value="Dehydroquinate synthase-like - alpha domain"/>
    <property type="match status" value="1"/>
</dbReference>
<name>A0A1M4SVJ8_9FIRM</name>
<dbReference type="CDD" id="cd08195">
    <property type="entry name" value="DHQS"/>
    <property type="match status" value="1"/>
</dbReference>
<comment type="cofactor">
    <cofactor evidence="3">
        <name>Zn(2+)</name>
        <dbReference type="ChEBI" id="CHEBI:29105"/>
    </cofactor>
</comment>
<evidence type="ECO:0000256" key="5">
    <source>
        <dbReference type="ARBA" id="ARBA00022741"/>
    </source>
</evidence>
<keyword evidence="9" id="KW-0170">Cobalt</keyword>
<dbReference type="InterPro" id="IPR056179">
    <property type="entry name" value="DHQS_C"/>
</dbReference>
<dbReference type="Proteomes" id="UP000184114">
    <property type="component" value="Unassembled WGS sequence"/>
</dbReference>
<dbReference type="GeneID" id="90995202"/>
<dbReference type="GO" id="GO:0009073">
    <property type="term" value="P:aromatic amino acid family biosynthetic process"/>
    <property type="evidence" value="ECO:0007669"/>
    <property type="project" value="InterPro"/>
</dbReference>
<dbReference type="PIRSF" id="PIRSF001455">
    <property type="entry name" value="DHQ_synth"/>
    <property type="match status" value="1"/>
</dbReference>
<dbReference type="SUPFAM" id="SSF56796">
    <property type="entry name" value="Dehydroquinate synthase-like"/>
    <property type="match status" value="1"/>
</dbReference>
<dbReference type="InterPro" id="IPR030963">
    <property type="entry name" value="DHQ_synth_fam"/>
</dbReference>
<evidence type="ECO:0000256" key="1">
    <source>
        <dbReference type="ARBA" id="ARBA00001911"/>
    </source>
</evidence>
<comment type="cofactor">
    <cofactor evidence="1">
        <name>NAD(+)</name>
        <dbReference type="ChEBI" id="CHEBI:57540"/>
    </cofactor>
</comment>
<dbReference type="InterPro" id="IPR030960">
    <property type="entry name" value="DHQS/DOIS_N"/>
</dbReference>
<evidence type="ECO:0000256" key="10">
    <source>
        <dbReference type="NCBIfam" id="TIGR01357"/>
    </source>
</evidence>
<dbReference type="AlphaFoldDB" id="A0A1M4SVJ8"/>
<keyword evidence="6" id="KW-0862">Zinc</keyword>
<evidence type="ECO:0000256" key="9">
    <source>
        <dbReference type="ARBA" id="ARBA00023285"/>
    </source>
</evidence>
<dbReference type="Gene3D" id="3.40.50.1970">
    <property type="match status" value="1"/>
</dbReference>
<keyword evidence="4" id="KW-0479">Metal-binding</keyword>
<dbReference type="Pfam" id="PF01761">
    <property type="entry name" value="DHQ_synthase"/>
    <property type="match status" value="1"/>
</dbReference>